<dbReference type="EMBL" id="MZGV01000001">
    <property type="protein sequence ID" value="OPJ65208.1"/>
    <property type="molecule type" value="Genomic_DNA"/>
</dbReference>
<evidence type="ECO:0000313" key="1">
    <source>
        <dbReference type="EMBL" id="OPJ65208.1"/>
    </source>
</evidence>
<dbReference type="RefSeq" id="WP_079421711.1">
    <property type="nucleotide sequence ID" value="NZ_MZGV01000001.1"/>
</dbReference>
<protein>
    <submittedName>
        <fullName evidence="1">Uncharacterized protein</fullName>
    </submittedName>
</protein>
<accession>A0A1V4IYR8</accession>
<evidence type="ECO:0000313" key="2">
    <source>
        <dbReference type="Proteomes" id="UP000190080"/>
    </source>
</evidence>
<keyword evidence="2" id="KW-1185">Reference proteome</keyword>
<name>A0A1V4IYR8_9CLOT</name>
<reference evidence="1 2" key="1">
    <citation type="submission" date="2017-03" db="EMBL/GenBank/DDBJ databases">
        <title>Genome sequence of Clostridium oryzae DSM 28571.</title>
        <authorList>
            <person name="Poehlein A."/>
            <person name="Daniel R."/>
        </authorList>
    </citation>
    <scope>NUCLEOTIDE SEQUENCE [LARGE SCALE GENOMIC DNA]</scope>
    <source>
        <strain evidence="1 2">DSM 28571</strain>
    </source>
</reference>
<sequence>MHMNKGVYFTLSDQKIFLFDKYRDIYLKNIQYFKGMCETLIDGDNINIAIENSEKYLRILDFRHFERLFQFSQSDRKGKKKAISDGMNVSVVLDMVSGNTSE</sequence>
<dbReference type="Proteomes" id="UP000190080">
    <property type="component" value="Unassembled WGS sequence"/>
</dbReference>
<comment type="caution">
    <text evidence="1">The sequence shown here is derived from an EMBL/GenBank/DDBJ whole genome shotgun (WGS) entry which is preliminary data.</text>
</comment>
<gene>
    <name evidence="1" type="ORF">CLORY_02080</name>
</gene>
<organism evidence="1 2">
    <name type="scientific">Clostridium oryzae</name>
    <dbReference type="NCBI Taxonomy" id="1450648"/>
    <lineage>
        <taxon>Bacteria</taxon>
        <taxon>Bacillati</taxon>
        <taxon>Bacillota</taxon>
        <taxon>Clostridia</taxon>
        <taxon>Eubacteriales</taxon>
        <taxon>Clostridiaceae</taxon>
        <taxon>Clostridium</taxon>
    </lineage>
</organism>
<dbReference type="OrthoDB" id="270844at2"/>
<dbReference type="AlphaFoldDB" id="A0A1V4IYR8"/>
<dbReference type="STRING" id="1450648.CLORY_02080"/>
<proteinExistence type="predicted"/>